<evidence type="ECO:0000313" key="3">
    <source>
        <dbReference type="Proteomes" id="UP000288168"/>
    </source>
</evidence>
<dbReference type="EMBL" id="NKCI01000134">
    <property type="protein sequence ID" value="RSL52549.1"/>
    <property type="molecule type" value="Genomic_DNA"/>
</dbReference>
<proteinExistence type="predicted"/>
<dbReference type="AlphaFoldDB" id="A0A428PHL5"/>
<sequence>MGKAAATSPERSGGGTPQWPGSFQWKQPDRSISARDLSSSTTPFPLHYFVVSALSNTSKFGVFLQPMKPRFAARRTAILAMCLGSILSNIASNVDVTYLSKSIIHVLTMEALGVRHLPYCHESVIYSEEKAQKVKEEEEWDEILDEDRALIEKLDELTGEFEQEFFNQNLPIGEFLRLHWHPRIRQVQRELRSLVESQRQQLRQLGVVLDDKCEQFPDYDLDDNYALDYDQDWDPDAWQDVNHCGDAYFDEDYGDEDSEDEYYEDEYSEPEDSEHKDSEDEDSANEGTEIERE</sequence>
<dbReference type="OrthoDB" id="1577640at2759"/>
<evidence type="ECO:0000256" key="1">
    <source>
        <dbReference type="SAM" id="MobiDB-lite"/>
    </source>
</evidence>
<feature type="region of interest" description="Disordered" evidence="1">
    <location>
        <begin position="1"/>
        <end position="24"/>
    </location>
</feature>
<organism evidence="2 3">
    <name type="scientific">Fusarium duplospermum</name>
    <dbReference type="NCBI Taxonomy" id="1325734"/>
    <lineage>
        <taxon>Eukaryota</taxon>
        <taxon>Fungi</taxon>
        <taxon>Dikarya</taxon>
        <taxon>Ascomycota</taxon>
        <taxon>Pezizomycotina</taxon>
        <taxon>Sordariomycetes</taxon>
        <taxon>Hypocreomycetidae</taxon>
        <taxon>Hypocreales</taxon>
        <taxon>Nectriaceae</taxon>
        <taxon>Fusarium</taxon>
        <taxon>Fusarium solani species complex</taxon>
    </lineage>
</organism>
<protein>
    <submittedName>
        <fullName evidence="2">Uncharacterized protein</fullName>
    </submittedName>
</protein>
<keyword evidence="3" id="KW-1185">Reference proteome</keyword>
<reference evidence="2 3" key="1">
    <citation type="submission" date="2017-06" db="EMBL/GenBank/DDBJ databases">
        <title>Comparative genomic analysis of Ambrosia Fusariam Clade fungi.</title>
        <authorList>
            <person name="Stajich J.E."/>
            <person name="Carrillo J."/>
            <person name="Kijimoto T."/>
            <person name="Eskalen A."/>
            <person name="O'Donnell K."/>
            <person name="Kasson M."/>
        </authorList>
    </citation>
    <scope>NUCLEOTIDE SEQUENCE [LARGE SCALE GENOMIC DNA]</scope>
    <source>
        <strain evidence="2 3">NRRL62584</strain>
    </source>
</reference>
<gene>
    <name evidence="2" type="ORF">CEP54_010866</name>
</gene>
<accession>A0A428PHL5</accession>
<feature type="compositionally biased region" description="Acidic residues" evidence="1">
    <location>
        <begin position="248"/>
        <end position="272"/>
    </location>
</feature>
<dbReference type="Proteomes" id="UP000288168">
    <property type="component" value="Unassembled WGS sequence"/>
</dbReference>
<comment type="caution">
    <text evidence="2">The sequence shown here is derived from an EMBL/GenBank/DDBJ whole genome shotgun (WGS) entry which is preliminary data.</text>
</comment>
<feature type="region of interest" description="Disordered" evidence="1">
    <location>
        <begin position="244"/>
        <end position="293"/>
    </location>
</feature>
<name>A0A428PHL5_9HYPO</name>
<evidence type="ECO:0000313" key="2">
    <source>
        <dbReference type="EMBL" id="RSL52549.1"/>
    </source>
</evidence>